<keyword evidence="3" id="KW-1185">Reference proteome</keyword>
<proteinExistence type="predicted"/>
<reference evidence="2" key="1">
    <citation type="submission" date="2021-02" db="EMBL/GenBank/DDBJ databases">
        <authorList>
            <person name="Dougan E. K."/>
            <person name="Rhodes N."/>
            <person name="Thang M."/>
            <person name="Chan C."/>
        </authorList>
    </citation>
    <scope>NUCLEOTIDE SEQUENCE</scope>
</reference>
<feature type="chain" id="PRO_5032582081" evidence="1">
    <location>
        <begin position="17"/>
        <end position="106"/>
    </location>
</feature>
<protein>
    <submittedName>
        <fullName evidence="2">Uncharacterized protein</fullName>
    </submittedName>
</protein>
<dbReference type="AlphaFoldDB" id="A0A812QTF7"/>
<dbReference type="EMBL" id="CAJNIZ010017825">
    <property type="protein sequence ID" value="CAE7403426.1"/>
    <property type="molecule type" value="Genomic_DNA"/>
</dbReference>
<evidence type="ECO:0000313" key="3">
    <source>
        <dbReference type="Proteomes" id="UP000649617"/>
    </source>
</evidence>
<accession>A0A812QTF7</accession>
<keyword evidence="1" id="KW-0732">Signal</keyword>
<evidence type="ECO:0000256" key="1">
    <source>
        <dbReference type="SAM" id="SignalP"/>
    </source>
</evidence>
<organism evidence="2 3">
    <name type="scientific">Symbiodinium pilosum</name>
    <name type="common">Dinoflagellate</name>
    <dbReference type="NCBI Taxonomy" id="2952"/>
    <lineage>
        <taxon>Eukaryota</taxon>
        <taxon>Sar</taxon>
        <taxon>Alveolata</taxon>
        <taxon>Dinophyceae</taxon>
        <taxon>Suessiales</taxon>
        <taxon>Symbiodiniaceae</taxon>
        <taxon>Symbiodinium</taxon>
    </lineage>
</organism>
<comment type="caution">
    <text evidence="2">The sequence shown here is derived from an EMBL/GenBank/DDBJ whole genome shotgun (WGS) entry which is preliminary data.</text>
</comment>
<feature type="signal peptide" evidence="1">
    <location>
        <begin position="1"/>
        <end position="16"/>
    </location>
</feature>
<sequence>MAHHLALACCLGLVAAQNTTANFTANLVASLRGCQAGKVHCADQSPGCSGFAQVRAVATWTAVLPTPLREASVFGIISSTWLSMALAVVPANRRGNAVATQSADPC</sequence>
<gene>
    <name evidence="2" type="ORF">SPIL2461_LOCUS9953</name>
</gene>
<name>A0A812QTF7_SYMPI</name>
<dbReference type="Proteomes" id="UP000649617">
    <property type="component" value="Unassembled WGS sequence"/>
</dbReference>
<evidence type="ECO:0000313" key="2">
    <source>
        <dbReference type="EMBL" id="CAE7403426.1"/>
    </source>
</evidence>